<evidence type="ECO:0000313" key="3">
    <source>
        <dbReference type="Proteomes" id="UP001516023"/>
    </source>
</evidence>
<reference evidence="2 3" key="1">
    <citation type="journal article" date="2020" name="G3 (Bethesda)">
        <title>Improved Reference Genome for Cyclotella cryptica CCMP332, a Model for Cell Wall Morphogenesis, Salinity Adaptation, and Lipid Production in Diatoms (Bacillariophyta).</title>
        <authorList>
            <person name="Roberts W.R."/>
            <person name="Downey K.M."/>
            <person name="Ruck E.C."/>
            <person name="Traller J.C."/>
            <person name="Alverson A.J."/>
        </authorList>
    </citation>
    <scope>NUCLEOTIDE SEQUENCE [LARGE SCALE GENOMIC DNA]</scope>
    <source>
        <strain evidence="2 3">CCMP332</strain>
    </source>
</reference>
<protein>
    <submittedName>
        <fullName evidence="2">Uncharacterized protein</fullName>
    </submittedName>
</protein>
<comment type="caution">
    <text evidence="2">The sequence shown here is derived from an EMBL/GenBank/DDBJ whole genome shotgun (WGS) entry which is preliminary data.</text>
</comment>
<dbReference type="EMBL" id="JABMIG020000422">
    <property type="protein sequence ID" value="KAL3778701.1"/>
    <property type="molecule type" value="Genomic_DNA"/>
</dbReference>
<dbReference type="AlphaFoldDB" id="A0ABD3NV03"/>
<proteinExistence type="predicted"/>
<feature type="region of interest" description="Disordered" evidence="1">
    <location>
        <begin position="101"/>
        <end position="130"/>
    </location>
</feature>
<keyword evidence="3" id="KW-1185">Reference proteome</keyword>
<name>A0ABD3NV03_9STRA</name>
<dbReference type="Proteomes" id="UP001516023">
    <property type="component" value="Unassembled WGS sequence"/>
</dbReference>
<accession>A0ABD3NV03</accession>
<sequence length="235" mass="26084">MMPPKSANRLTSTTIRRVLADEELSQIFDATVKEAGVHTSIGYHAVLRQFVASEAVLSKVKQWEEEEAEDADTYSTSAASKLCDLTSSFTTKLALDEERADPNMTSPLTTKTMVSDYGSPSPRSANTTFSPSRTFPSVPYSSRSDGFVESPTFRKHFVDFLGSHPKNPFNLNLKDETIVAKKHIPKCQRNLKSLRRSSKVHADEAARLQRLDDDLSPNVTSESEVVGAKMSFDDF</sequence>
<feature type="compositionally biased region" description="Polar residues" evidence="1">
    <location>
        <begin position="103"/>
        <end position="113"/>
    </location>
</feature>
<evidence type="ECO:0000313" key="2">
    <source>
        <dbReference type="EMBL" id="KAL3778701.1"/>
    </source>
</evidence>
<evidence type="ECO:0000256" key="1">
    <source>
        <dbReference type="SAM" id="MobiDB-lite"/>
    </source>
</evidence>
<gene>
    <name evidence="2" type="ORF">HJC23_009914</name>
</gene>
<organism evidence="2 3">
    <name type="scientific">Cyclotella cryptica</name>
    <dbReference type="NCBI Taxonomy" id="29204"/>
    <lineage>
        <taxon>Eukaryota</taxon>
        <taxon>Sar</taxon>
        <taxon>Stramenopiles</taxon>
        <taxon>Ochrophyta</taxon>
        <taxon>Bacillariophyta</taxon>
        <taxon>Coscinodiscophyceae</taxon>
        <taxon>Thalassiosirophycidae</taxon>
        <taxon>Stephanodiscales</taxon>
        <taxon>Stephanodiscaceae</taxon>
        <taxon>Cyclotella</taxon>
    </lineage>
</organism>
<feature type="compositionally biased region" description="Polar residues" evidence="1">
    <location>
        <begin position="121"/>
        <end position="130"/>
    </location>
</feature>